<dbReference type="OrthoDB" id="1433146at2"/>
<dbReference type="RefSeq" id="WP_079667047.1">
    <property type="nucleotide sequence ID" value="NZ_FUYZ01000005.1"/>
</dbReference>
<sequence length="379" mass="44036">MKLFRVSFLTICLLSSCSDKAQKPAVSTEKIVKPTTTLEKIPSQEEIAKMLQLKKVEKNVTFDKDKFTLPFNIKMKAKNRAESLFLWQLGDLELNSESDNFFSFGFEDELEYKFNNLDQGAMNLVWTDKQDAVTIAKVKEQLKDVDAIYYSDNESIIYRERGSVNSVYFKYLKDKKAFALFFSSNDHFSFELEIPQKLELAISQLSLAKNFFKSEATILPKDWEAYEKSLNSLDLETIKETKSELAKNLESAKEKQFSKLKLMSMEVMPIVTDATKAWATLQNYYSKKIKDVDENIFPNAEYYSFAKYKSFRVEYSDADAMILELTDAFDHVAYAAILKTKIQNKEVLLATQNISNWVNDRHSKEMAYFYLAMFRHFSK</sequence>
<accession>A0A1T5F5C9</accession>
<keyword evidence="1" id="KW-0732">Signal</keyword>
<dbReference type="Proteomes" id="UP000191112">
    <property type="component" value="Unassembled WGS sequence"/>
</dbReference>
<reference evidence="2 3" key="1">
    <citation type="submission" date="2017-02" db="EMBL/GenBank/DDBJ databases">
        <authorList>
            <person name="Peterson S.W."/>
        </authorList>
    </citation>
    <scope>NUCLEOTIDE SEQUENCE [LARGE SCALE GENOMIC DNA]</scope>
    <source>
        <strain evidence="2 3">DSM 22323</strain>
    </source>
</reference>
<gene>
    <name evidence="2" type="ORF">SAMN05660477_01800</name>
</gene>
<evidence type="ECO:0000313" key="3">
    <source>
        <dbReference type="Proteomes" id="UP000191112"/>
    </source>
</evidence>
<feature type="chain" id="PRO_5013001797" evidence="1">
    <location>
        <begin position="22"/>
        <end position="379"/>
    </location>
</feature>
<organism evidence="2 3">
    <name type="scientific">Soonwooa buanensis</name>
    <dbReference type="NCBI Taxonomy" id="619805"/>
    <lineage>
        <taxon>Bacteria</taxon>
        <taxon>Pseudomonadati</taxon>
        <taxon>Bacteroidota</taxon>
        <taxon>Flavobacteriia</taxon>
        <taxon>Flavobacteriales</taxon>
        <taxon>Weeksellaceae</taxon>
        <taxon>Chryseobacterium group</taxon>
        <taxon>Soonwooa</taxon>
    </lineage>
</organism>
<dbReference type="EMBL" id="FUYZ01000005">
    <property type="protein sequence ID" value="SKB91339.1"/>
    <property type="molecule type" value="Genomic_DNA"/>
</dbReference>
<protein>
    <submittedName>
        <fullName evidence="2">Uncharacterized protein</fullName>
    </submittedName>
</protein>
<keyword evidence="3" id="KW-1185">Reference proteome</keyword>
<dbReference type="PROSITE" id="PS51257">
    <property type="entry name" value="PROKAR_LIPOPROTEIN"/>
    <property type="match status" value="1"/>
</dbReference>
<name>A0A1T5F5C9_9FLAO</name>
<proteinExistence type="predicted"/>
<feature type="signal peptide" evidence="1">
    <location>
        <begin position="1"/>
        <end position="21"/>
    </location>
</feature>
<evidence type="ECO:0000313" key="2">
    <source>
        <dbReference type="EMBL" id="SKB91339.1"/>
    </source>
</evidence>
<evidence type="ECO:0000256" key="1">
    <source>
        <dbReference type="SAM" id="SignalP"/>
    </source>
</evidence>
<dbReference type="AlphaFoldDB" id="A0A1T5F5C9"/>